<protein>
    <submittedName>
        <fullName evidence="1">Uncharacterized protein</fullName>
    </submittedName>
</protein>
<dbReference type="Proteomes" id="UP000265520">
    <property type="component" value="Unassembled WGS sequence"/>
</dbReference>
<gene>
    <name evidence="1" type="ORF">A2U01_0019021</name>
</gene>
<accession>A0A392NE66</accession>
<sequence length="126" mass="14247">ATKSWSQDEKIDTNGIDDLKKPLLQIQHTPAKQNERNFCDSSCKSCTSKGSMNNKSWSPEEKREINRFDDDLKKPLLHIQEAEATPSTSTLNSIMVSATKYVKDANNIKETRIDVNELKGKETSEC</sequence>
<dbReference type="AlphaFoldDB" id="A0A392NE66"/>
<name>A0A392NE66_9FABA</name>
<comment type="caution">
    <text evidence="1">The sequence shown here is derived from an EMBL/GenBank/DDBJ whole genome shotgun (WGS) entry which is preliminary data.</text>
</comment>
<keyword evidence="2" id="KW-1185">Reference proteome</keyword>
<evidence type="ECO:0000313" key="2">
    <source>
        <dbReference type="Proteomes" id="UP000265520"/>
    </source>
</evidence>
<proteinExistence type="predicted"/>
<organism evidence="1 2">
    <name type="scientific">Trifolium medium</name>
    <dbReference type="NCBI Taxonomy" id="97028"/>
    <lineage>
        <taxon>Eukaryota</taxon>
        <taxon>Viridiplantae</taxon>
        <taxon>Streptophyta</taxon>
        <taxon>Embryophyta</taxon>
        <taxon>Tracheophyta</taxon>
        <taxon>Spermatophyta</taxon>
        <taxon>Magnoliopsida</taxon>
        <taxon>eudicotyledons</taxon>
        <taxon>Gunneridae</taxon>
        <taxon>Pentapetalae</taxon>
        <taxon>rosids</taxon>
        <taxon>fabids</taxon>
        <taxon>Fabales</taxon>
        <taxon>Fabaceae</taxon>
        <taxon>Papilionoideae</taxon>
        <taxon>50 kb inversion clade</taxon>
        <taxon>NPAAA clade</taxon>
        <taxon>Hologalegina</taxon>
        <taxon>IRL clade</taxon>
        <taxon>Trifolieae</taxon>
        <taxon>Trifolium</taxon>
    </lineage>
</organism>
<dbReference type="EMBL" id="LXQA010036497">
    <property type="protein sequence ID" value="MCH98022.1"/>
    <property type="molecule type" value="Genomic_DNA"/>
</dbReference>
<feature type="non-terminal residue" evidence="1">
    <location>
        <position position="1"/>
    </location>
</feature>
<evidence type="ECO:0000313" key="1">
    <source>
        <dbReference type="EMBL" id="MCH98022.1"/>
    </source>
</evidence>
<reference evidence="1 2" key="1">
    <citation type="journal article" date="2018" name="Front. Plant Sci.">
        <title>Red Clover (Trifolium pratense) and Zigzag Clover (T. medium) - A Picture of Genomic Similarities and Differences.</title>
        <authorList>
            <person name="Dluhosova J."/>
            <person name="Istvanek J."/>
            <person name="Nedelnik J."/>
            <person name="Repkova J."/>
        </authorList>
    </citation>
    <scope>NUCLEOTIDE SEQUENCE [LARGE SCALE GENOMIC DNA]</scope>
    <source>
        <strain evidence="2">cv. 10/8</strain>
        <tissue evidence="1">Leaf</tissue>
    </source>
</reference>